<proteinExistence type="predicted"/>
<reference evidence="1 2" key="1">
    <citation type="submission" date="2020-08" db="EMBL/GenBank/DDBJ databases">
        <title>Functional genomics of gut bacteria from endangered species of beetles.</title>
        <authorList>
            <person name="Carlos-Shanley C."/>
        </authorList>
    </citation>
    <scope>NUCLEOTIDE SEQUENCE [LARGE SCALE GENOMIC DNA]</scope>
    <source>
        <strain evidence="1 2">S00136</strain>
    </source>
</reference>
<gene>
    <name evidence="1" type="ORF">HNP36_000513</name>
</gene>
<dbReference type="EMBL" id="JACHLC010000001">
    <property type="protein sequence ID" value="MBB6369460.1"/>
    <property type="molecule type" value="Genomic_DNA"/>
</dbReference>
<evidence type="ECO:0000313" key="2">
    <source>
        <dbReference type="Proteomes" id="UP000589738"/>
    </source>
</evidence>
<sequence>MECCYLIVLMKKLEIGRDIFEKFLLNDDYS</sequence>
<evidence type="ECO:0000313" key="1">
    <source>
        <dbReference type="EMBL" id="MBB6369460.1"/>
    </source>
</evidence>
<keyword evidence="2" id="KW-1185">Reference proteome</keyword>
<name>A0A841N7M6_9FLAO</name>
<organism evidence="1 2">
    <name type="scientific">Chryseobacterium shigense</name>
    <dbReference type="NCBI Taxonomy" id="297244"/>
    <lineage>
        <taxon>Bacteria</taxon>
        <taxon>Pseudomonadati</taxon>
        <taxon>Bacteroidota</taxon>
        <taxon>Flavobacteriia</taxon>
        <taxon>Flavobacteriales</taxon>
        <taxon>Weeksellaceae</taxon>
        <taxon>Chryseobacterium group</taxon>
        <taxon>Chryseobacterium</taxon>
    </lineage>
</organism>
<protein>
    <submittedName>
        <fullName evidence="1">Uncharacterized protein</fullName>
    </submittedName>
</protein>
<dbReference type="Proteomes" id="UP000589738">
    <property type="component" value="Unassembled WGS sequence"/>
</dbReference>
<dbReference type="AlphaFoldDB" id="A0A841N7M6"/>
<accession>A0A841N7M6</accession>
<comment type="caution">
    <text evidence="1">The sequence shown here is derived from an EMBL/GenBank/DDBJ whole genome shotgun (WGS) entry which is preliminary data.</text>
</comment>